<organism evidence="2 3">
    <name type="scientific">Onchocerca volvulus</name>
    <dbReference type="NCBI Taxonomy" id="6282"/>
    <lineage>
        <taxon>Eukaryota</taxon>
        <taxon>Metazoa</taxon>
        <taxon>Ecdysozoa</taxon>
        <taxon>Nematoda</taxon>
        <taxon>Chromadorea</taxon>
        <taxon>Rhabditida</taxon>
        <taxon>Spirurina</taxon>
        <taxon>Spiruromorpha</taxon>
        <taxon>Filarioidea</taxon>
        <taxon>Onchocercidae</taxon>
        <taxon>Onchocerca</taxon>
    </lineage>
</organism>
<dbReference type="EnsemblMetazoa" id="OVOC12418.1">
    <property type="protein sequence ID" value="OVOC12418.1"/>
    <property type="gene ID" value="WBGene00249227"/>
</dbReference>
<sequence length="192" mass="22242">MLVVLPTIPTALRERVLQYFLMLLIHSWHSEFSKGWFKHLILQIDESNSDSSETVVAFSILLILPFNCHEGNTSNMFDVRDEYNTVKNYVAVILFFNNTAPQTFAIEEISITFQIKYSLIAEKMKEINDSLFAYFFNIPYIHFFSCIIYDEYGMKTNAFSILIAIIVLLLEQKAFSSIFILGIEPIEAHSEQ</sequence>
<proteinExistence type="predicted"/>
<evidence type="ECO:0000256" key="1">
    <source>
        <dbReference type="SAM" id="Phobius"/>
    </source>
</evidence>
<keyword evidence="1" id="KW-1133">Transmembrane helix</keyword>
<keyword evidence="1" id="KW-0472">Membrane</keyword>
<feature type="transmembrane region" description="Helical" evidence="1">
    <location>
        <begin position="161"/>
        <end position="183"/>
    </location>
</feature>
<reference evidence="3" key="1">
    <citation type="submission" date="2013-10" db="EMBL/GenBank/DDBJ databases">
        <title>Genome sequencing of Onchocerca volvulus.</title>
        <authorList>
            <person name="Cotton J."/>
            <person name="Tsai J."/>
            <person name="Stanley E."/>
            <person name="Tracey A."/>
            <person name="Holroyd N."/>
            <person name="Lustigman S."/>
            <person name="Berriman M."/>
        </authorList>
    </citation>
    <scope>NUCLEOTIDE SEQUENCE</scope>
</reference>
<keyword evidence="1" id="KW-0812">Transmembrane</keyword>
<evidence type="ECO:0000313" key="3">
    <source>
        <dbReference type="Proteomes" id="UP000024404"/>
    </source>
</evidence>
<protein>
    <submittedName>
        <fullName evidence="2">Uncharacterized protein</fullName>
    </submittedName>
</protein>
<accession>A0A8R1TMC7</accession>
<dbReference type="Proteomes" id="UP000024404">
    <property type="component" value="Unassembled WGS sequence"/>
</dbReference>
<feature type="transmembrane region" description="Helical" evidence="1">
    <location>
        <begin position="131"/>
        <end position="149"/>
    </location>
</feature>
<dbReference type="AlphaFoldDB" id="A0A8R1TMC7"/>
<evidence type="ECO:0000313" key="2">
    <source>
        <dbReference type="EnsemblMetazoa" id="OVOC12418.1"/>
    </source>
</evidence>
<reference evidence="2" key="2">
    <citation type="submission" date="2022-06" db="UniProtKB">
        <authorList>
            <consortium name="EnsemblMetazoa"/>
        </authorList>
    </citation>
    <scope>IDENTIFICATION</scope>
</reference>
<keyword evidence="3" id="KW-1185">Reference proteome</keyword>
<name>A0A8R1TMC7_ONCVO</name>
<dbReference type="EMBL" id="CMVM020000456">
    <property type="status" value="NOT_ANNOTATED_CDS"/>
    <property type="molecule type" value="Genomic_DNA"/>
</dbReference>